<evidence type="ECO:0000256" key="1">
    <source>
        <dbReference type="ARBA" id="ARBA00006754"/>
    </source>
</evidence>
<dbReference type="PANTHER" id="PTHR33744">
    <property type="entry name" value="CARBOHYDRATE DIACID REGULATOR"/>
    <property type="match status" value="1"/>
</dbReference>
<dbReference type="InterPro" id="IPR008599">
    <property type="entry name" value="Diacid_rec"/>
</dbReference>
<organism evidence="5 6">
    <name type="scientific">Coprococcus comes</name>
    <dbReference type="NCBI Taxonomy" id="410072"/>
    <lineage>
        <taxon>Bacteria</taxon>
        <taxon>Bacillati</taxon>
        <taxon>Bacillota</taxon>
        <taxon>Clostridia</taxon>
        <taxon>Lachnospirales</taxon>
        <taxon>Lachnospiraceae</taxon>
        <taxon>Coprococcus</taxon>
    </lineage>
</organism>
<dbReference type="InterPro" id="IPR025736">
    <property type="entry name" value="PucR_C-HTH_dom"/>
</dbReference>
<feature type="domain" description="PucR C-terminal helix-turn-helix" evidence="3">
    <location>
        <begin position="305"/>
        <end position="358"/>
    </location>
</feature>
<reference evidence="5 6" key="1">
    <citation type="submission" date="2018-08" db="EMBL/GenBank/DDBJ databases">
        <title>A genome reference for cultivated species of the human gut microbiota.</title>
        <authorList>
            <person name="Zou Y."/>
            <person name="Xue W."/>
            <person name="Luo G."/>
        </authorList>
    </citation>
    <scope>NUCLEOTIDE SEQUENCE [LARGE SCALE GENOMIC DNA]</scope>
    <source>
        <strain evidence="5 6">TM07-19</strain>
    </source>
</reference>
<dbReference type="Pfam" id="PF13556">
    <property type="entry name" value="HTH_30"/>
    <property type="match status" value="1"/>
</dbReference>
<dbReference type="Pfam" id="PF05651">
    <property type="entry name" value="Diacid_rec"/>
    <property type="match status" value="1"/>
</dbReference>
<dbReference type="InterPro" id="IPR041522">
    <property type="entry name" value="CdaR_GGDEF"/>
</dbReference>
<evidence type="ECO:0000313" key="6">
    <source>
        <dbReference type="Proteomes" id="UP000260655"/>
    </source>
</evidence>
<dbReference type="InterPro" id="IPR042070">
    <property type="entry name" value="PucR_C-HTH_sf"/>
</dbReference>
<dbReference type="AlphaFoldDB" id="A0A3E4GUH8"/>
<accession>A0A3E4GUH8</accession>
<comment type="caution">
    <text evidence="5">The sequence shown here is derived from an EMBL/GenBank/DDBJ whole genome shotgun (WGS) entry which is preliminary data.</text>
</comment>
<feature type="domain" description="CdaR GGDEF-like" evidence="4">
    <location>
        <begin position="164"/>
        <end position="257"/>
    </location>
</feature>
<evidence type="ECO:0000259" key="4">
    <source>
        <dbReference type="Pfam" id="PF17853"/>
    </source>
</evidence>
<comment type="similarity">
    <text evidence="1">Belongs to the CdaR family.</text>
</comment>
<evidence type="ECO:0000259" key="3">
    <source>
        <dbReference type="Pfam" id="PF13556"/>
    </source>
</evidence>
<evidence type="ECO:0000313" key="5">
    <source>
        <dbReference type="EMBL" id="RGJ26564.1"/>
    </source>
</evidence>
<feature type="domain" description="Putative sugar diacid recognition" evidence="2">
    <location>
        <begin position="6"/>
        <end position="131"/>
    </location>
</feature>
<dbReference type="InterPro" id="IPR051448">
    <property type="entry name" value="CdaR-like_regulators"/>
</dbReference>
<dbReference type="Proteomes" id="UP000260655">
    <property type="component" value="Unassembled WGS sequence"/>
</dbReference>
<protein>
    <submittedName>
        <fullName evidence="5">Sugar diacid utilization regulator SdaR</fullName>
    </submittedName>
</protein>
<proteinExistence type="inferred from homology"/>
<dbReference type="Pfam" id="PF17853">
    <property type="entry name" value="GGDEF_2"/>
    <property type="match status" value="1"/>
</dbReference>
<dbReference type="EMBL" id="QSOV01000001">
    <property type="protein sequence ID" value="RGJ26564.1"/>
    <property type="molecule type" value="Genomic_DNA"/>
</dbReference>
<name>A0A3E4GUH8_9FIRM</name>
<sequence length="359" mass="40368">MFKMKLDKSLAFQVVNTIKDTCGQDINFIDKQGMIFASTNADRIGTFHAIGHKAAQTEQTIEVFSDNDFPGTQKGINMPLYYHGSFLAVIGITGEPDQVRQYVHLADRITHLLIREKELNRLSRSLEDKKHFVIDALIRNEIADPDYLDTCLSDLQVNPGTKKRLLIIQSSPDGHNNSSSLEQKIIGLFGTLGITLYTFYYPNEYLAVLENSGKAALYQILADFTANCGALLSIAVGKKCQLFQLSLSYQSALTALKYCRSSENGIAFFDDMTLEILLSSISEQEKNAYLQKTISALSDEEKNLLQTYFEANMSLLGTSQKLFLHKNTVQYKLNHIYQKCGLNPRVFKDAVLLYLALQL</sequence>
<evidence type="ECO:0000259" key="2">
    <source>
        <dbReference type="Pfam" id="PF05651"/>
    </source>
</evidence>
<gene>
    <name evidence="5" type="ORF">DXD67_02045</name>
</gene>
<dbReference type="Gene3D" id="1.10.10.2840">
    <property type="entry name" value="PucR C-terminal helix-turn-helix domain"/>
    <property type="match status" value="1"/>
</dbReference>
<dbReference type="PANTHER" id="PTHR33744:SF15">
    <property type="entry name" value="CARBOHYDRATE DIACID REGULATOR"/>
    <property type="match status" value="1"/>
</dbReference>